<accession>A0AAE1FQJ2</accession>
<dbReference type="AlphaFoldDB" id="A0AAE1FQJ2"/>
<sequence length="311" mass="34590">MPPLHTYLVLTSPHPPPLVLIHSHPSSPYHATSPYLVLTSPHPPPLVLIHSHPSSPYHATSPYFVLTSSQPPSLVPIHSHPSSPYHATSPYLVLTSTQPPSLVLIHSHPQVPIMPPFPSFRSSLSLLIRLVISSLNHFTEPHHSSILINLNPSPHTLDTLHLQTAIIPSPHTRRNTAHITVCLFVPTHPNLTYRQQPYPHHTRDRTRPCPYHSHRSDFTVCNSSQPVSTPALTCTFHSSPSALSYPYPHDPPLTLTCPHRLQPAISPLSLHSRPRSFTSGSPFILCHTTDPHPYPSSPDLTNPRLIQAIYF</sequence>
<proteinExistence type="predicted"/>
<evidence type="ECO:0000313" key="1">
    <source>
        <dbReference type="EMBL" id="KAK3878089.1"/>
    </source>
</evidence>
<protein>
    <submittedName>
        <fullName evidence="1">Uncharacterized protein</fullName>
    </submittedName>
</protein>
<dbReference type="Proteomes" id="UP001286313">
    <property type="component" value="Unassembled WGS sequence"/>
</dbReference>
<keyword evidence="2" id="KW-1185">Reference proteome</keyword>
<reference evidence="1" key="1">
    <citation type="submission" date="2023-10" db="EMBL/GenBank/DDBJ databases">
        <title>Genome assemblies of two species of porcelain crab, Petrolisthes cinctipes and Petrolisthes manimaculis (Anomura: Porcellanidae).</title>
        <authorList>
            <person name="Angst P."/>
        </authorList>
    </citation>
    <scope>NUCLEOTIDE SEQUENCE</scope>
    <source>
        <strain evidence="1">PB745_01</strain>
        <tissue evidence="1">Gill</tissue>
    </source>
</reference>
<dbReference type="EMBL" id="JAWQEG010001590">
    <property type="protein sequence ID" value="KAK3878089.1"/>
    <property type="molecule type" value="Genomic_DNA"/>
</dbReference>
<comment type="caution">
    <text evidence="1">The sequence shown here is derived from an EMBL/GenBank/DDBJ whole genome shotgun (WGS) entry which is preliminary data.</text>
</comment>
<organism evidence="1 2">
    <name type="scientific">Petrolisthes cinctipes</name>
    <name type="common">Flat porcelain crab</name>
    <dbReference type="NCBI Taxonomy" id="88211"/>
    <lineage>
        <taxon>Eukaryota</taxon>
        <taxon>Metazoa</taxon>
        <taxon>Ecdysozoa</taxon>
        <taxon>Arthropoda</taxon>
        <taxon>Crustacea</taxon>
        <taxon>Multicrustacea</taxon>
        <taxon>Malacostraca</taxon>
        <taxon>Eumalacostraca</taxon>
        <taxon>Eucarida</taxon>
        <taxon>Decapoda</taxon>
        <taxon>Pleocyemata</taxon>
        <taxon>Anomura</taxon>
        <taxon>Galatheoidea</taxon>
        <taxon>Porcellanidae</taxon>
        <taxon>Petrolisthes</taxon>
    </lineage>
</organism>
<gene>
    <name evidence="1" type="ORF">Pcinc_017246</name>
</gene>
<evidence type="ECO:0000313" key="2">
    <source>
        <dbReference type="Proteomes" id="UP001286313"/>
    </source>
</evidence>
<name>A0AAE1FQJ2_PETCI</name>